<sequence>LLKSLIPKIESKSESFAHKVIKQLLYKKILENNSDIIEASLEKYFKSRRADVYFKFNSGQEVVVEIQNSPITSKEITARTKDYNTRGIYVLWILYGDGKCVGSPKNPTHIKNLKISPAEIRLHQLYRGRVYYVNIKYGEEKIIATLPFGLHFTNSDSIAPILFRKGFESFFVRNVNFAYIPNWNILFTTYNNYKIARFYDQNINRTIMKKLRDFAIRNNVIRNKSYIKSKKTRKFFKLICKVLGDEYGKIFIINTLLRLINKKKLILNEGYLRKYESRLKRKMKFKIFKIKL</sequence>
<accession>A0A0F9GSJ0</accession>
<name>A0A0F9GSJ0_9ZZZZ</name>
<reference evidence="2" key="1">
    <citation type="journal article" date="2015" name="Nature">
        <title>Complex archaea that bridge the gap between prokaryotes and eukaryotes.</title>
        <authorList>
            <person name="Spang A."/>
            <person name="Saw J.H."/>
            <person name="Jorgensen S.L."/>
            <person name="Zaremba-Niedzwiedzka K."/>
            <person name="Martijn J."/>
            <person name="Lind A.E."/>
            <person name="van Eijk R."/>
            <person name="Schleper C."/>
            <person name="Guy L."/>
            <person name="Ettema T.J."/>
        </authorList>
    </citation>
    <scope>NUCLEOTIDE SEQUENCE</scope>
</reference>
<dbReference type="AlphaFoldDB" id="A0A0F9GSJ0"/>
<evidence type="ECO:0000313" key="2">
    <source>
        <dbReference type="EMBL" id="KKM01764.1"/>
    </source>
</evidence>
<dbReference type="EMBL" id="LAZR01017107">
    <property type="protein sequence ID" value="KKM01764.1"/>
    <property type="molecule type" value="Genomic_DNA"/>
</dbReference>
<gene>
    <name evidence="2" type="ORF">LCGC14_1791160</name>
</gene>
<protein>
    <recommendedName>
        <fullName evidence="1">Competence protein CoiA nuclease-like domain-containing protein</fullName>
    </recommendedName>
</protein>
<comment type="caution">
    <text evidence="2">The sequence shown here is derived from an EMBL/GenBank/DDBJ whole genome shotgun (WGS) entry which is preliminary data.</text>
</comment>
<dbReference type="InterPro" id="IPR010330">
    <property type="entry name" value="CoiA_nuc"/>
</dbReference>
<feature type="domain" description="Competence protein CoiA nuclease-like" evidence="1">
    <location>
        <begin position="14"/>
        <end position="95"/>
    </location>
</feature>
<organism evidence="2">
    <name type="scientific">marine sediment metagenome</name>
    <dbReference type="NCBI Taxonomy" id="412755"/>
    <lineage>
        <taxon>unclassified sequences</taxon>
        <taxon>metagenomes</taxon>
        <taxon>ecological metagenomes</taxon>
    </lineage>
</organism>
<dbReference type="Pfam" id="PF06054">
    <property type="entry name" value="CoiA_nuc"/>
    <property type="match status" value="1"/>
</dbReference>
<proteinExistence type="predicted"/>
<evidence type="ECO:0000259" key="1">
    <source>
        <dbReference type="Pfam" id="PF06054"/>
    </source>
</evidence>
<feature type="non-terminal residue" evidence="2">
    <location>
        <position position="1"/>
    </location>
</feature>